<evidence type="ECO:0000313" key="3">
    <source>
        <dbReference type="Proteomes" id="UP001180020"/>
    </source>
</evidence>
<dbReference type="Pfam" id="PF03140">
    <property type="entry name" value="DUF247"/>
    <property type="match status" value="1"/>
</dbReference>
<keyword evidence="1" id="KW-0472">Membrane</keyword>
<sequence>MDVVLEGNKGVQFLNIVIDEEVKAWAAPFQSSLDESSVAVRREEPCSIFRVPPTFHMQDNQAYQPTVISLGPYHSTNNRDRKQRMTSRLFSKATYQRDMVAKCLQKVREQENRARSCYADAIRMESQDFVEMMVLDGCFIIGFLLFMRGYSWVWVGQDHGDPELFFMPEVTFIIEDLIKLENQIPFFIVETLYDMLVLQNPEHTDINFSLSDLAVFLFKKLDPGSYHYNDMNDCRPHHLLHLFHQFLLPGDPHESLIYPNNEAVHFRLGYPPPFPPAPESAPSSAPSIPSFIPPFPPPFPPAPESASSSASFIPPFPPPFPPAPESVSSSAPFIPPFIPPFPPPPSNEDAHFGYPPPPRPYTKIYKRFNSMVTIEPNDSNRRRSLTKLQEAGVKFKRQPYRSFLDVSFKNGEMQIPELHISERTIPILRNLIAFEQCYPFTDNHITFFAELMGGLINTSRDVNVLQEAEILKISLNNEEEMTHLFKRLCTHVYCNNKKNYLENLYNEMNCYCRSRRHRWKAVLMRDYFSNPWTIISVVAAITLLVLTFLQTLYSMVAYYN</sequence>
<dbReference type="EMBL" id="JAUJYO010000022">
    <property type="protein sequence ID" value="KAK1282078.1"/>
    <property type="molecule type" value="Genomic_DNA"/>
</dbReference>
<protein>
    <submittedName>
        <fullName evidence="2">UPF0481 protein</fullName>
    </submittedName>
</protein>
<comment type="caution">
    <text evidence="2">The sequence shown here is derived from an EMBL/GenBank/DDBJ whole genome shotgun (WGS) entry which is preliminary data.</text>
</comment>
<name>A0AAV9C1C3_ACOCL</name>
<dbReference type="InterPro" id="IPR004158">
    <property type="entry name" value="DUF247_pln"/>
</dbReference>
<keyword evidence="1" id="KW-0812">Transmembrane</keyword>
<evidence type="ECO:0000256" key="1">
    <source>
        <dbReference type="SAM" id="Phobius"/>
    </source>
</evidence>
<gene>
    <name evidence="2" type="ORF">QJS10_CPB22g01377</name>
</gene>
<proteinExistence type="predicted"/>
<dbReference type="PANTHER" id="PTHR31170">
    <property type="entry name" value="BNAC04G53230D PROTEIN"/>
    <property type="match status" value="1"/>
</dbReference>
<reference evidence="2" key="1">
    <citation type="journal article" date="2023" name="Nat. Commun.">
        <title>Diploid and tetraploid genomes of Acorus and the evolution of monocots.</title>
        <authorList>
            <person name="Ma L."/>
            <person name="Liu K.W."/>
            <person name="Li Z."/>
            <person name="Hsiao Y.Y."/>
            <person name="Qi Y."/>
            <person name="Fu T."/>
            <person name="Tang G.D."/>
            <person name="Zhang D."/>
            <person name="Sun W.H."/>
            <person name="Liu D.K."/>
            <person name="Li Y."/>
            <person name="Chen G.Z."/>
            <person name="Liu X.D."/>
            <person name="Liao X.Y."/>
            <person name="Jiang Y.T."/>
            <person name="Yu X."/>
            <person name="Hao Y."/>
            <person name="Huang J."/>
            <person name="Zhao X.W."/>
            <person name="Ke S."/>
            <person name="Chen Y.Y."/>
            <person name="Wu W.L."/>
            <person name="Hsu J.L."/>
            <person name="Lin Y.F."/>
            <person name="Huang M.D."/>
            <person name="Li C.Y."/>
            <person name="Huang L."/>
            <person name="Wang Z.W."/>
            <person name="Zhao X."/>
            <person name="Zhong W.Y."/>
            <person name="Peng D.H."/>
            <person name="Ahmad S."/>
            <person name="Lan S."/>
            <person name="Zhang J.S."/>
            <person name="Tsai W.C."/>
            <person name="Van de Peer Y."/>
            <person name="Liu Z.J."/>
        </authorList>
    </citation>
    <scope>NUCLEOTIDE SEQUENCE</scope>
    <source>
        <strain evidence="2">CP</strain>
    </source>
</reference>
<accession>A0AAV9C1C3</accession>
<dbReference type="Proteomes" id="UP001180020">
    <property type="component" value="Unassembled WGS sequence"/>
</dbReference>
<keyword evidence="1" id="KW-1133">Transmembrane helix</keyword>
<dbReference type="PANTHER" id="PTHR31170:SF25">
    <property type="entry name" value="BNAA09G04570D PROTEIN"/>
    <property type="match status" value="1"/>
</dbReference>
<dbReference type="AlphaFoldDB" id="A0AAV9C1C3"/>
<feature type="transmembrane region" description="Helical" evidence="1">
    <location>
        <begin position="532"/>
        <end position="559"/>
    </location>
</feature>
<evidence type="ECO:0000313" key="2">
    <source>
        <dbReference type="EMBL" id="KAK1282078.1"/>
    </source>
</evidence>
<keyword evidence="3" id="KW-1185">Reference proteome</keyword>
<reference evidence="2" key="2">
    <citation type="submission" date="2023-06" db="EMBL/GenBank/DDBJ databases">
        <authorList>
            <person name="Ma L."/>
            <person name="Liu K.-W."/>
            <person name="Li Z."/>
            <person name="Hsiao Y.-Y."/>
            <person name="Qi Y."/>
            <person name="Fu T."/>
            <person name="Tang G."/>
            <person name="Zhang D."/>
            <person name="Sun W.-H."/>
            <person name="Liu D.-K."/>
            <person name="Li Y."/>
            <person name="Chen G.-Z."/>
            <person name="Liu X.-D."/>
            <person name="Liao X.-Y."/>
            <person name="Jiang Y.-T."/>
            <person name="Yu X."/>
            <person name="Hao Y."/>
            <person name="Huang J."/>
            <person name="Zhao X.-W."/>
            <person name="Ke S."/>
            <person name="Chen Y.-Y."/>
            <person name="Wu W.-L."/>
            <person name="Hsu J.-L."/>
            <person name="Lin Y.-F."/>
            <person name="Huang M.-D."/>
            <person name="Li C.-Y."/>
            <person name="Huang L."/>
            <person name="Wang Z.-W."/>
            <person name="Zhao X."/>
            <person name="Zhong W.-Y."/>
            <person name="Peng D.-H."/>
            <person name="Ahmad S."/>
            <person name="Lan S."/>
            <person name="Zhang J.-S."/>
            <person name="Tsai W.-C."/>
            <person name="Van De Peer Y."/>
            <person name="Liu Z.-J."/>
        </authorList>
    </citation>
    <scope>NUCLEOTIDE SEQUENCE</scope>
    <source>
        <strain evidence="2">CP</strain>
        <tissue evidence="2">Leaves</tissue>
    </source>
</reference>
<organism evidence="2 3">
    <name type="scientific">Acorus calamus</name>
    <name type="common">Sweet flag</name>
    <dbReference type="NCBI Taxonomy" id="4465"/>
    <lineage>
        <taxon>Eukaryota</taxon>
        <taxon>Viridiplantae</taxon>
        <taxon>Streptophyta</taxon>
        <taxon>Embryophyta</taxon>
        <taxon>Tracheophyta</taxon>
        <taxon>Spermatophyta</taxon>
        <taxon>Magnoliopsida</taxon>
        <taxon>Liliopsida</taxon>
        <taxon>Acoraceae</taxon>
        <taxon>Acorus</taxon>
    </lineage>
</organism>